<dbReference type="PROSITE" id="PS51257">
    <property type="entry name" value="PROKAR_LIPOPROTEIN"/>
    <property type="match status" value="1"/>
</dbReference>
<evidence type="ECO:0000313" key="3">
    <source>
        <dbReference type="Proteomes" id="UP001589645"/>
    </source>
</evidence>
<reference evidence="2 3" key="1">
    <citation type="submission" date="2024-09" db="EMBL/GenBank/DDBJ databases">
        <authorList>
            <person name="Sun Q."/>
            <person name="Mori K."/>
        </authorList>
    </citation>
    <scope>NUCLEOTIDE SEQUENCE [LARGE SCALE GENOMIC DNA]</scope>
    <source>
        <strain evidence="2 3">CECT 8064</strain>
    </source>
</reference>
<keyword evidence="3" id="KW-1185">Reference proteome</keyword>
<proteinExistence type="predicted"/>
<dbReference type="RefSeq" id="WP_390189390.1">
    <property type="nucleotide sequence ID" value="NZ_JBHMEP010000001.1"/>
</dbReference>
<gene>
    <name evidence="2" type="ORF">ACFFUV_02355</name>
</gene>
<dbReference type="Proteomes" id="UP001589645">
    <property type="component" value="Unassembled WGS sequence"/>
</dbReference>
<dbReference type="Pfam" id="PF06226">
    <property type="entry name" value="DUF1007"/>
    <property type="match status" value="1"/>
</dbReference>
<name>A0ABV5HHV7_9VIBR</name>
<dbReference type="EMBL" id="JBHMEP010000001">
    <property type="protein sequence ID" value="MFB9133807.1"/>
    <property type="molecule type" value="Genomic_DNA"/>
</dbReference>
<sequence length="232" mass="26087">MVEKTLLKKLRSCIAGSVLSVACFGVNAHPHSWISMTTQINENEKQLTGFDMSWTFDAMTTAYLFDAMTTAYLFDGEDMSKGQRQKTLNKLAQSTIDNMLQSHYFTYFYDADGTTPIRYKKVTSAELSTSKGKATLTFQLMLSKPYVFNGNTLTLKVFDPTYYVDMSWDDRQHLVLNQALKKHCSFKLMEPNPTPEQVSYAMSLPVDADPDNALGQLFTQAASITCQPSNTP</sequence>
<organism evidence="2 3">
    <name type="scientific">Vibrio olivae</name>
    <dbReference type="NCBI Taxonomy" id="1243002"/>
    <lineage>
        <taxon>Bacteria</taxon>
        <taxon>Pseudomonadati</taxon>
        <taxon>Pseudomonadota</taxon>
        <taxon>Gammaproteobacteria</taxon>
        <taxon>Vibrionales</taxon>
        <taxon>Vibrionaceae</taxon>
        <taxon>Vibrio</taxon>
    </lineage>
</organism>
<evidence type="ECO:0000256" key="1">
    <source>
        <dbReference type="SAM" id="SignalP"/>
    </source>
</evidence>
<evidence type="ECO:0000313" key="2">
    <source>
        <dbReference type="EMBL" id="MFB9133807.1"/>
    </source>
</evidence>
<comment type="caution">
    <text evidence="2">The sequence shown here is derived from an EMBL/GenBank/DDBJ whole genome shotgun (WGS) entry which is preliminary data.</text>
</comment>
<feature type="signal peptide" evidence="1">
    <location>
        <begin position="1"/>
        <end position="28"/>
    </location>
</feature>
<dbReference type="InterPro" id="IPR010412">
    <property type="entry name" value="DUF1007"/>
</dbReference>
<feature type="chain" id="PRO_5047262764" evidence="1">
    <location>
        <begin position="29"/>
        <end position="232"/>
    </location>
</feature>
<accession>A0ABV5HHV7</accession>
<keyword evidence="1" id="KW-0732">Signal</keyword>
<protein>
    <submittedName>
        <fullName evidence="2">DUF1007 family protein</fullName>
    </submittedName>
</protein>